<feature type="compositionally biased region" description="Basic and acidic residues" evidence="1">
    <location>
        <begin position="299"/>
        <end position="310"/>
    </location>
</feature>
<name>A0A0C2FBL8_9ACTN</name>
<dbReference type="AlphaFoldDB" id="A0A0C2FBL8"/>
<feature type="region of interest" description="Disordered" evidence="1">
    <location>
        <begin position="48"/>
        <end position="320"/>
    </location>
</feature>
<gene>
    <name evidence="3" type="ORF">LP52_24430</name>
</gene>
<evidence type="ECO:0000256" key="2">
    <source>
        <dbReference type="SAM" id="SignalP"/>
    </source>
</evidence>
<evidence type="ECO:0000313" key="3">
    <source>
        <dbReference type="EMBL" id="KIH96519.1"/>
    </source>
</evidence>
<keyword evidence="4" id="KW-1185">Reference proteome</keyword>
<dbReference type="Proteomes" id="UP000031675">
    <property type="component" value="Unassembled WGS sequence"/>
</dbReference>
<dbReference type="EMBL" id="JROO01000062">
    <property type="protein sequence ID" value="KIH96519.1"/>
    <property type="molecule type" value="Genomic_DNA"/>
</dbReference>
<comment type="caution">
    <text evidence="3">The sequence shown here is derived from an EMBL/GenBank/DDBJ whole genome shotgun (WGS) entry which is preliminary data.</text>
</comment>
<reference evidence="4" key="1">
    <citation type="journal article" date="2015" name="Chem. Biol.">
        <title>Structure, bioactivity, and resistance mechanism of streptomonomicin, an unusual lasso Peptide from an understudied halophilic actinomycete.</title>
        <authorList>
            <person name="Metelev M."/>
            <person name="Tietz J.I."/>
            <person name="Melby J.O."/>
            <person name="Blair P.M."/>
            <person name="Zhu L."/>
            <person name="Livnat I."/>
            <person name="Severinov K."/>
            <person name="Mitchell D.A."/>
        </authorList>
    </citation>
    <scope>NUCLEOTIDE SEQUENCE [LARGE SCALE GENOMIC DNA]</scope>
    <source>
        <strain evidence="4">YIM 90003</strain>
    </source>
</reference>
<feature type="compositionally biased region" description="Polar residues" evidence="1">
    <location>
        <begin position="176"/>
        <end position="189"/>
    </location>
</feature>
<feature type="compositionally biased region" description="Low complexity" evidence="1">
    <location>
        <begin position="139"/>
        <end position="153"/>
    </location>
</feature>
<feature type="compositionally biased region" description="Low complexity" evidence="1">
    <location>
        <begin position="268"/>
        <end position="278"/>
    </location>
</feature>
<protein>
    <submittedName>
        <fullName evidence="3">Uncharacterized protein</fullName>
    </submittedName>
</protein>
<sequence length="368" mass="35248">MRADRRSPGVWPSARRWLVVAGLLSGAWFAGAAYAAADEVAVPGLADSAEAGQSAVQEGPDQLEETAEDTGAAEGSGASANTDSAESAGPSDSAGSGSRDQGTRPDTPEGGVGTAVQDGVDTVATEAVGSKDGAEAASKKSSGSSAASSSSESSESDRRKPAAERISGTVAAVSKVGTSVPASVTSPGTPASAAAVSEAAAENAAHGLPAFSMTGFDPSGLDGAEVLPGLGADDESDADTVPGAGRVQDPAGPAGRGTGSAPGLGESAQAFSAAAPVADHAGFAPYGGPAAEAVGDDDSGPRDSGVDRPEAAAAVGSGVNTAQPGGMCAGYLPAAATAAPAAGMLQCARQALADVPQDLGEKPTFSPD</sequence>
<feature type="compositionally biased region" description="Low complexity" evidence="1">
    <location>
        <begin position="69"/>
        <end position="100"/>
    </location>
</feature>
<feature type="signal peptide" evidence="2">
    <location>
        <begin position="1"/>
        <end position="35"/>
    </location>
</feature>
<organism evidence="3 4">
    <name type="scientific">Streptomonospora alba</name>
    <dbReference type="NCBI Taxonomy" id="183763"/>
    <lineage>
        <taxon>Bacteria</taxon>
        <taxon>Bacillati</taxon>
        <taxon>Actinomycetota</taxon>
        <taxon>Actinomycetes</taxon>
        <taxon>Streptosporangiales</taxon>
        <taxon>Nocardiopsidaceae</taxon>
        <taxon>Streptomonospora</taxon>
    </lineage>
</organism>
<feature type="compositionally biased region" description="Low complexity" evidence="1">
    <location>
        <begin position="191"/>
        <end position="205"/>
    </location>
</feature>
<evidence type="ECO:0000313" key="4">
    <source>
        <dbReference type="Proteomes" id="UP000031675"/>
    </source>
</evidence>
<proteinExistence type="predicted"/>
<feature type="chain" id="PRO_5002165220" evidence="2">
    <location>
        <begin position="36"/>
        <end position="368"/>
    </location>
</feature>
<evidence type="ECO:0000256" key="1">
    <source>
        <dbReference type="SAM" id="MobiDB-lite"/>
    </source>
</evidence>
<keyword evidence="2" id="KW-0732">Signal</keyword>
<accession>A0A0C2FBL8</accession>